<protein>
    <recommendedName>
        <fullName evidence="3">Proteinase inhibitor I42 chagasin domain-containing protein</fullName>
    </recommendedName>
</protein>
<accession>A0A2X0K1B1</accession>
<evidence type="ECO:0000313" key="2">
    <source>
        <dbReference type="Proteomes" id="UP000248889"/>
    </source>
</evidence>
<keyword evidence="2" id="KW-1185">Reference proteome</keyword>
<dbReference type="AlphaFoldDB" id="A0A2X0K1B1"/>
<evidence type="ECO:0008006" key="3">
    <source>
        <dbReference type="Google" id="ProtNLM"/>
    </source>
</evidence>
<reference evidence="1 2" key="1">
    <citation type="submission" date="2018-06" db="EMBL/GenBank/DDBJ databases">
        <title>Streptacidiphilus pinicola sp. nov., isolated from pine grove soil.</title>
        <authorList>
            <person name="Roh S.G."/>
            <person name="Park S."/>
            <person name="Kim M.-K."/>
            <person name="Yun B.-R."/>
            <person name="Park J."/>
            <person name="Kim M.J."/>
            <person name="Kim Y.S."/>
            <person name="Kim S.B."/>
        </authorList>
    </citation>
    <scope>NUCLEOTIDE SEQUENCE [LARGE SCALE GENOMIC DNA]</scope>
    <source>
        <strain evidence="1 2">MMS16-CNU450</strain>
    </source>
</reference>
<organism evidence="1 2">
    <name type="scientific">Streptacidiphilus pinicola</name>
    <dbReference type="NCBI Taxonomy" id="2219663"/>
    <lineage>
        <taxon>Bacteria</taxon>
        <taxon>Bacillati</taxon>
        <taxon>Actinomycetota</taxon>
        <taxon>Actinomycetes</taxon>
        <taxon>Kitasatosporales</taxon>
        <taxon>Streptomycetaceae</taxon>
        <taxon>Streptacidiphilus</taxon>
    </lineage>
</organism>
<dbReference type="EMBL" id="QKYN01000096">
    <property type="protein sequence ID" value="RAG83075.1"/>
    <property type="molecule type" value="Genomic_DNA"/>
</dbReference>
<sequence length="97" mass="9903">MTLHVGERLHVDLPTAFWTFQPVGASQVLRTVATAWASPSTSCPPPMGMAGCGDQTADYTAVGPGRATVLATRQACGEAAACTGAAGRFELHVTVSG</sequence>
<name>A0A2X0K1B1_9ACTN</name>
<comment type="caution">
    <text evidence="1">The sequence shown here is derived from an EMBL/GenBank/DDBJ whole genome shotgun (WGS) entry which is preliminary data.</text>
</comment>
<gene>
    <name evidence="1" type="ORF">DN069_24175</name>
</gene>
<dbReference type="Proteomes" id="UP000248889">
    <property type="component" value="Unassembled WGS sequence"/>
</dbReference>
<evidence type="ECO:0000313" key="1">
    <source>
        <dbReference type="EMBL" id="RAG83075.1"/>
    </source>
</evidence>
<proteinExistence type="predicted"/>